<evidence type="ECO:0000313" key="1">
    <source>
        <dbReference type="EMBL" id="OAX79572.1"/>
    </source>
</evidence>
<gene>
    <name evidence="1" type="ORF">ACJ72_06109</name>
</gene>
<dbReference type="PANTHER" id="PTHR38116:SF5">
    <property type="entry name" value="BZIP DOMAIN-CONTAINING PROTEIN"/>
    <property type="match status" value="1"/>
</dbReference>
<reference evidence="1 2" key="1">
    <citation type="submission" date="2015-07" db="EMBL/GenBank/DDBJ databases">
        <title>Emmonsia species relationships and genome sequence.</title>
        <authorList>
            <person name="Cuomo C.A."/>
            <person name="Schwartz I.S."/>
            <person name="Kenyon C."/>
            <person name="de Hoog G.S."/>
            <person name="Govender N.P."/>
            <person name="Botha A."/>
            <person name="Moreno L."/>
            <person name="de Vries M."/>
            <person name="Munoz J.F."/>
            <person name="Stielow J.B."/>
        </authorList>
    </citation>
    <scope>NUCLEOTIDE SEQUENCE [LARGE SCALE GENOMIC DNA]</scope>
    <source>
        <strain evidence="1 2">CBS 136260</strain>
    </source>
</reference>
<comment type="caution">
    <text evidence="1">The sequence shown here is derived from an EMBL/GenBank/DDBJ whole genome shotgun (WGS) entry which is preliminary data.</text>
</comment>
<evidence type="ECO:0000313" key="2">
    <source>
        <dbReference type="Proteomes" id="UP000091918"/>
    </source>
</evidence>
<protein>
    <submittedName>
        <fullName evidence="1">Uncharacterized protein</fullName>
    </submittedName>
</protein>
<dbReference type="OrthoDB" id="5973539at2759"/>
<proteinExistence type="predicted"/>
<dbReference type="EMBL" id="LGUA01000974">
    <property type="protein sequence ID" value="OAX79572.1"/>
    <property type="molecule type" value="Genomic_DNA"/>
</dbReference>
<keyword evidence="2" id="KW-1185">Reference proteome</keyword>
<dbReference type="InterPro" id="IPR021833">
    <property type="entry name" value="DUF3425"/>
</dbReference>
<dbReference type="AlphaFoldDB" id="A0A1B7NRZ1"/>
<name>A0A1B7NRZ1_9EURO</name>
<dbReference type="Proteomes" id="UP000091918">
    <property type="component" value="Unassembled WGS sequence"/>
</dbReference>
<dbReference type="PANTHER" id="PTHR38116">
    <property type="entry name" value="CHROMOSOME 7, WHOLE GENOME SHOTGUN SEQUENCE"/>
    <property type="match status" value="1"/>
</dbReference>
<sequence>METRALETTSATNSVPSDVTLNGTYNSASPSSTVAMSLPAYYAATDASASDSSVMTPGECQCLVPLMEESQGAPSLWDSAKHILAPENSSSATAVNIWDPTPFVDPSNLIHDESNIGPDQYWTTTISCGCSAPHLQLRTKGADPFNFAEVRILEFGPDVTTPDPYSNNIRIEKICTISALHTVGMHVGIHEDLVCADNSISPFFRSGSGIGMGNDDMVKSNMVCAVQKIFQTLKPDLRPSSHQITIQHHPFIDILPFPTLRNNLITCQGEFDEDEFFYDMLIGLVCWGNGGIGKRDRQVSTGFASTGTPWDVRSWEAKVWFLKKYWALLGGEDGELVRQSGWWRSIRGDYTPEIEVYS</sequence>
<dbReference type="Pfam" id="PF11905">
    <property type="entry name" value="DUF3425"/>
    <property type="match status" value="1"/>
</dbReference>
<accession>A0A1B7NRZ1</accession>
<organism evidence="1 2">
    <name type="scientific">Emergomyces africanus</name>
    <dbReference type="NCBI Taxonomy" id="1955775"/>
    <lineage>
        <taxon>Eukaryota</taxon>
        <taxon>Fungi</taxon>
        <taxon>Dikarya</taxon>
        <taxon>Ascomycota</taxon>
        <taxon>Pezizomycotina</taxon>
        <taxon>Eurotiomycetes</taxon>
        <taxon>Eurotiomycetidae</taxon>
        <taxon>Onygenales</taxon>
        <taxon>Ajellomycetaceae</taxon>
        <taxon>Emergomyces</taxon>
    </lineage>
</organism>